<feature type="compositionally biased region" description="Polar residues" evidence="1">
    <location>
        <begin position="30"/>
        <end position="39"/>
    </location>
</feature>
<accession>A0A0M8K7Y3</accession>
<dbReference type="Proteomes" id="UP000037784">
    <property type="component" value="Unassembled WGS sequence"/>
</dbReference>
<proteinExistence type="predicted"/>
<name>A0A0M8K7Y3_9CHLR</name>
<sequence length="39" mass="4319">MHHKHQYATNHKTGEGETNGTTRCGLGNLETITQQKPAQ</sequence>
<comment type="caution">
    <text evidence="2">The sequence shown here is derived from an EMBL/GenBank/DDBJ whole genome shotgun (WGS) entry which is preliminary data.</text>
</comment>
<reference evidence="2 3" key="1">
    <citation type="journal article" date="2015" name="Genome Announc.">
        <title>Draft Genome Sequence of a Heterotrophic Facultative Anaerobic Thermophilic Bacterium, Ardenticatena maritima Strain 110ST.</title>
        <authorList>
            <person name="Kawaichi S."/>
            <person name="Yoshida T."/>
            <person name="Sako Y."/>
            <person name="Nakamura R."/>
        </authorList>
    </citation>
    <scope>NUCLEOTIDE SEQUENCE [LARGE SCALE GENOMIC DNA]</scope>
    <source>
        <strain evidence="2 3">110S</strain>
    </source>
</reference>
<gene>
    <name evidence="2" type="ORF">ARMA_2076</name>
</gene>
<dbReference type="AlphaFoldDB" id="A0A0M8K7Y3"/>
<protein>
    <submittedName>
        <fullName evidence="2">Uncharacterized protein</fullName>
    </submittedName>
</protein>
<evidence type="ECO:0000313" key="2">
    <source>
        <dbReference type="EMBL" id="GAP63653.1"/>
    </source>
</evidence>
<organism evidence="2 3">
    <name type="scientific">Ardenticatena maritima</name>
    <dbReference type="NCBI Taxonomy" id="872965"/>
    <lineage>
        <taxon>Bacteria</taxon>
        <taxon>Bacillati</taxon>
        <taxon>Chloroflexota</taxon>
        <taxon>Ardenticatenia</taxon>
        <taxon>Ardenticatenales</taxon>
        <taxon>Ardenticatenaceae</taxon>
        <taxon>Ardenticatena</taxon>
    </lineage>
</organism>
<dbReference type="EMBL" id="BBZA01000179">
    <property type="protein sequence ID" value="GAP63653.1"/>
    <property type="molecule type" value="Genomic_DNA"/>
</dbReference>
<keyword evidence="3" id="KW-1185">Reference proteome</keyword>
<feature type="compositionally biased region" description="Polar residues" evidence="1">
    <location>
        <begin position="7"/>
        <end position="22"/>
    </location>
</feature>
<evidence type="ECO:0000256" key="1">
    <source>
        <dbReference type="SAM" id="MobiDB-lite"/>
    </source>
</evidence>
<reference evidence="3" key="2">
    <citation type="submission" date="2015-08" db="EMBL/GenBank/DDBJ databases">
        <title>Draft Genome Sequence of a Heterotrophic Facultative Anaerobic Bacterium Ardenticatena maritima Strain 110S.</title>
        <authorList>
            <person name="Kawaichi S."/>
            <person name="Yoshida T."/>
            <person name="Sako Y."/>
            <person name="Nakamura R."/>
        </authorList>
    </citation>
    <scope>NUCLEOTIDE SEQUENCE [LARGE SCALE GENOMIC DNA]</scope>
    <source>
        <strain evidence="3">110S</strain>
    </source>
</reference>
<feature type="region of interest" description="Disordered" evidence="1">
    <location>
        <begin position="1"/>
        <end position="39"/>
    </location>
</feature>
<evidence type="ECO:0000313" key="3">
    <source>
        <dbReference type="Proteomes" id="UP000037784"/>
    </source>
</evidence>
<dbReference type="InParanoid" id="A0A0M8K7Y3"/>